<proteinExistence type="predicted"/>
<dbReference type="EMBL" id="ML736798">
    <property type="protein sequence ID" value="KAE8401659.1"/>
    <property type="molecule type" value="Genomic_DNA"/>
</dbReference>
<evidence type="ECO:0000313" key="1">
    <source>
        <dbReference type="EMBL" id="KAE8401659.1"/>
    </source>
</evidence>
<name>A0A5N7D5U0_9EURO</name>
<evidence type="ECO:0000313" key="2">
    <source>
        <dbReference type="Proteomes" id="UP000325579"/>
    </source>
</evidence>
<protein>
    <submittedName>
        <fullName evidence="1">Uncharacterized protein</fullName>
    </submittedName>
</protein>
<sequence length="289" mass="32372">MRRLYHHPEFSSQRLGRERAMGRLEATVNLKIADLDNKLDTPYFHKHPEEKQAILDQLKNLSGSVLSLQQLLFDLDNASLQTHLSFGGIDPGSNAYAILQKSFVNLWAAAVAEKGQPLISIVAVNQLTDPSQLPLTGFEHATNPPRDDHGNIIHSPTLSQMNASTMDHCAVNHNSLPNPSPFQWNWLRADQVRDISGVISINRGTYAKFLKDQLVPEIKRTCLKPTVYGWNTAGVSHFRVDFNPGDSPQTAEVTDSGDNIIKIEYSNSAFDDSQMADVCWVEYQVFIYL</sequence>
<dbReference type="OrthoDB" id="3235083at2759"/>
<dbReference type="Proteomes" id="UP000325579">
    <property type="component" value="Unassembled WGS sequence"/>
</dbReference>
<dbReference type="RefSeq" id="XP_031938978.1">
    <property type="nucleotide sequence ID" value="XM_032087747.1"/>
</dbReference>
<accession>A0A5N7D5U0</accession>
<gene>
    <name evidence="1" type="ORF">BDV37DRAFT_285518</name>
</gene>
<reference evidence="1 2" key="1">
    <citation type="submission" date="2019-04" db="EMBL/GenBank/DDBJ databases">
        <authorList>
            <consortium name="DOE Joint Genome Institute"/>
            <person name="Mondo S."/>
            <person name="Kjaerbolling I."/>
            <person name="Vesth T."/>
            <person name="Frisvad J.C."/>
            <person name="Nybo J.L."/>
            <person name="Theobald S."/>
            <person name="Kildgaard S."/>
            <person name="Isbrandt T."/>
            <person name="Kuo A."/>
            <person name="Sato A."/>
            <person name="Lyhne E.K."/>
            <person name="Kogle M.E."/>
            <person name="Wiebenga A."/>
            <person name="Kun R.S."/>
            <person name="Lubbers R.J."/>
            <person name="Makela M.R."/>
            <person name="Barry K."/>
            <person name="Chovatia M."/>
            <person name="Clum A."/>
            <person name="Daum C."/>
            <person name="Haridas S."/>
            <person name="He G."/>
            <person name="LaButti K."/>
            <person name="Lipzen A."/>
            <person name="Riley R."/>
            <person name="Salamov A."/>
            <person name="Simmons B.A."/>
            <person name="Magnuson J.K."/>
            <person name="Henrissat B."/>
            <person name="Mortensen U.H."/>
            <person name="Larsen T.O."/>
            <person name="Devries R.P."/>
            <person name="Grigoriev I.V."/>
            <person name="Machida M."/>
            <person name="Baker S.E."/>
            <person name="Andersen M.R."/>
            <person name="Cantor M.N."/>
            <person name="Hua S.X."/>
        </authorList>
    </citation>
    <scope>NUCLEOTIDE SEQUENCE [LARGE SCALE GENOMIC DNA]</scope>
    <source>
        <strain evidence="1 2">CBS 119388</strain>
    </source>
</reference>
<accession>A0A5N6I682</accession>
<dbReference type="AlphaFoldDB" id="A0A5N7D5U0"/>
<organism evidence="1 2">
    <name type="scientific">Aspergillus pseudonomiae</name>
    <dbReference type="NCBI Taxonomy" id="1506151"/>
    <lineage>
        <taxon>Eukaryota</taxon>
        <taxon>Fungi</taxon>
        <taxon>Dikarya</taxon>
        <taxon>Ascomycota</taxon>
        <taxon>Pezizomycotina</taxon>
        <taxon>Eurotiomycetes</taxon>
        <taxon>Eurotiomycetidae</taxon>
        <taxon>Eurotiales</taxon>
        <taxon>Aspergillaceae</taxon>
        <taxon>Aspergillus</taxon>
        <taxon>Aspergillus subgen. Circumdati</taxon>
    </lineage>
</organism>
<dbReference type="GeneID" id="43672438"/>
<keyword evidence="2" id="KW-1185">Reference proteome</keyword>